<name>A0AAF0R0G2_SOLVR</name>
<reference evidence="1" key="1">
    <citation type="submission" date="2023-08" db="EMBL/GenBank/DDBJ databases">
        <title>A de novo genome assembly of Solanum verrucosum Schlechtendal, a Mexican diploid species geographically isolated from the other diploid A-genome species in potato relatives.</title>
        <authorList>
            <person name="Hosaka K."/>
        </authorList>
    </citation>
    <scope>NUCLEOTIDE SEQUENCE</scope>
    <source>
        <tissue evidence="1">Young leaves</tissue>
    </source>
</reference>
<organism evidence="1 2">
    <name type="scientific">Solanum verrucosum</name>
    <dbReference type="NCBI Taxonomy" id="315347"/>
    <lineage>
        <taxon>Eukaryota</taxon>
        <taxon>Viridiplantae</taxon>
        <taxon>Streptophyta</taxon>
        <taxon>Embryophyta</taxon>
        <taxon>Tracheophyta</taxon>
        <taxon>Spermatophyta</taxon>
        <taxon>Magnoliopsida</taxon>
        <taxon>eudicotyledons</taxon>
        <taxon>Gunneridae</taxon>
        <taxon>Pentapetalae</taxon>
        <taxon>asterids</taxon>
        <taxon>lamiids</taxon>
        <taxon>Solanales</taxon>
        <taxon>Solanaceae</taxon>
        <taxon>Solanoideae</taxon>
        <taxon>Solaneae</taxon>
        <taxon>Solanum</taxon>
    </lineage>
</organism>
<evidence type="ECO:0000313" key="1">
    <source>
        <dbReference type="EMBL" id="WMV33897.1"/>
    </source>
</evidence>
<dbReference type="AlphaFoldDB" id="A0AAF0R0G2"/>
<sequence length="108" mass="12602">EKICVWKILKTSFNWKQKKFYCCWKEAKNFCFFKKAEADSTAAIGRVQNRYYNDKSKPIRRKHNNVRSYLTNGTINVDYVKSCDNLTGPLTKALTSTSKEMGLKPINH</sequence>
<dbReference type="Proteomes" id="UP001234989">
    <property type="component" value="Chromosome 6"/>
</dbReference>
<gene>
    <name evidence="1" type="ORF">MTR67_027282</name>
</gene>
<proteinExistence type="predicted"/>
<accession>A0AAF0R0G2</accession>
<dbReference type="EMBL" id="CP133617">
    <property type="protein sequence ID" value="WMV33897.1"/>
    <property type="molecule type" value="Genomic_DNA"/>
</dbReference>
<feature type="non-terminal residue" evidence="1">
    <location>
        <position position="1"/>
    </location>
</feature>
<evidence type="ECO:0000313" key="2">
    <source>
        <dbReference type="Proteomes" id="UP001234989"/>
    </source>
</evidence>
<keyword evidence="2" id="KW-1185">Reference proteome</keyword>
<protein>
    <submittedName>
        <fullName evidence="1">Uncharacterized protein</fullName>
    </submittedName>
</protein>